<protein>
    <recommendedName>
        <fullName evidence="3">Solute-binding protein family 3/N-terminal domain-containing protein</fullName>
    </recommendedName>
</protein>
<evidence type="ECO:0000313" key="1">
    <source>
        <dbReference type="EMBL" id="GGD58497.1"/>
    </source>
</evidence>
<dbReference type="Proteomes" id="UP000614272">
    <property type="component" value="Unassembled WGS sequence"/>
</dbReference>
<evidence type="ECO:0008006" key="3">
    <source>
        <dbReference type="Google" id="ProtNLM"/>
    </source>
</evidence>
<reference evidence="2" key="1">
    <citation type="journal article" date="2019" name="Int. J. Syst. Evol. Microbiol.">
        <title>The Global Catalogue of Microorganisms (GCM) 10K type strain sequencing project: providing services to taxonomists for standard genome sequencing and annotation.</title>
        <authorList>
            <consortium name="The Broad Institute Genomics Platform"/>
            <consortium name="The Broad Institute Genome Sequencing Center for Infectious Disease"/>
            <person name="Wu L."/>
            <person name="Ma J."/>
        </authorList>
    </citation>
    <scope>NUCLEOTIDE SEQUENCE [LARGE SCALE GENOMIC DNA]</scope>
    <source>
        <strain evidence="2">CGMCC 1.12923</strain>
    </source>
</reference>
<organism evidence="1 2">
    <name type="scientific">Lacimicrobium alkaliphilum</name>
    <dbReference type="NCBI Taxonomy" id="1526571"/>
    <lineage>
        <taxon>Bacteria</taxon>
        <taxon>Pseudomonadati</taxon>
        <taxon>Pseudomonadota</taxon>
        <taxon>Gammaproteobacteria</taxon>
        <taxon>Alteromonadales</taxon>
        <taxon>Alteromonadaceae</taxon>
        <taxon>Lacimicrobium</taxon>
    </lineage>
</organism>
<keyword evidence="2" id="KW-1185">Reference proteome</keyword>
<gene>
    <name evidence="1" type="ORF">GCM10011357_12250</name>
</gene>
<dbReference type="EMBL" id="BMGJ01000003">
    <property type="protein sequence ID" value="GGD58497.1"/>
    <property type="molecule type" value="Genomic_DNA"/>
</dbReference>
<proteinExistence type="predicted"/>
<name>A0ABQ1R503_9ALTE</name>
<sequence length="276" mass="31590">MPVSAFACDSKDSILIYIRDDVYEDYTRVTANRPVTEINDFSVKGMRRDVVDMIIAQQALAEGGFDKSFCYAAGKVNFRNTRLLQQGKLLMSFDSYWYKDALEIEDSVYISSPVIRNGEYVAAIYTRPDNQAVLSIQTASDLASLSAVSTPLWQTDWKTFQTLGLKELVREDDWVSQVQMVYRGWVDFMLMPYLPEQNPYVLEHLSLQPVKDTAVILWGSRHFVISRKHPDGEKAYKAIEKGLNVLRSQQRIKRAYTQAGFFKASEKVNILNPVEN</sequence>
<evidence type="ECO:0000313" key="2">
    <source>
        <dbReference type="Proteomes" id="UP000614272"/>
    </source>
</evidence>
<comment type="caution">
    <text evidence="1">The sequence shown here is derived from an EMBL/GenBank/DDBJ whole genome shotgun (WGS) entry which is preliminary data.</text>
</comment>
<accession>A0ABQ1R503</accession>